<comment type="catalytic activity">
    <reaction evidence="6">
        <text>2 a quinone + NADH + H(+) = 2 a 1,4-benzosemiquinone + NAD(+)</text>
        <dbReference type="Rhea" id="RHEA:65952"/>
        <dbReference type="ChEBI" id="CHEBI:15378"/>
        <dbReference type="ChEBI" id="CHEBI:57540"/>
        <dbReference type="ChEBI" id="CHEBI:57945"/>
        <dbReference type="ChEBI" id="CHEBI:132124"/>
        <dbReference type="ChEBI" id="CHEBI:134225"/>
    </reaction>
</comment>
<reference evidence="8 9" key="1">
    <citation type="submission" date="2018-05" db="EMBL/GenBank/DDBJ databases">
        <title>Complete genome sequence of Massilia oculi sp. nov. CCUG 43427T (=DSM 26321T), the type strain of M. oculi, and comparison with genome sequences of other Massilia strains.</title>
        <authorList>
            <person name="Zhu B."/>
        </authorList>
    </citation>
    <scope>NUCLEOTIDE SEQUENCE [LARGE SCALE GENOMIC DNA]</scope>
    <source>
        <strain evidence="8 9">CCUG 43427</strain>
    </source>
</reference>
<evidence type="ECO:0000256" key="2">
    <source>
        <dbReference type="ARBA" id="ARBA00022643"/>
    </source>
</evidence>
<keyword evidence="4 6" id="KW-0520">NAD</keyword>
<comment type="function">
    <text evidence="6">Also exhibits azoreductase activity. Catalyzes the reductive cleavage of the azo bond in aromatic azo compounds to the corresponding amines.</text>
</comment>
<comment type="caution">
    <text evidence="6">Lacks conserved residue(s) required for the propagation of feature annotation.</text>
</comment>
<keyword evidence="9" id="KW-1185">Reference proteome</keyword>
<dbReference type="InterPro" id="IPR050104">
    <property type="entry name" value="FMN-dep_NADH:Q_OxRdtase_AzoR1"/>
</dbReference>
<evidence type="ECO:0000256" key="3">
    <source>
        <dbReference type="ARBA" id="ARBA00023002"/>
    </source>
</evidence>
<dbReference type="EMBL" id="CP029343">
    <property type="protein sequence ID" value="AWL05494.1"/>
    <property type="molecule type" value="Genomic_DNA"/>
</dbReference>
<dbReference type="EC" id="1.7.1.17" evidence="6"/>
<dbReference type="Gene3D" id="3.40.50.360">
    <property type="match status" value="1"/>
</dbReference>
<evidence type="ECO:0000259" key="7">
    <source>
        <dbReference type="Pfam" id="PF02525"/>
    </source>
</evidence>
<dbReference type="EC" id="1.6.5.-" evidence="6"/>
<accession>A0A2S2DJI5</accession>
<dbReference type="AlphaFoldDB" id="A0A2S2DJI5"/>
<evidence type="ECO:0000256" key="1">
    <source>
        <dbReference type="ARBA" id="ARBA00022630"/>
    </source>
</evidence>
<keyword evidence="1 6" id="KW-0285">Flavoprotein</keyword>
<dbReference type="InterPro" id="IPR003680">
    <property type="entry name" value="Flavodoxin_fold"/>
</dbReference>
<keyword evidence="2 6" id="KW-0288">FMN</keyword>
<dbReference type="GO" id="GO:0016652">
    <property type="term" value="F:oxidoreductase activity, acting on NAD(P)H as acceptor"/>
    <property type="evidence" value="ECO:0007669"/>
    <property type="project" value="UniProtKB-UniRule"/>
</dbReference>
<dbReference type="GO" id="GO:0010181">
    <property type="term" value="F:FMN binding"/>
    <property type="evidence" value="ECO:0007669"/>
    <property type="project" value="UniProtKB-UniRule"/>
</dbReference>
<dbReference type="InterPro" id="IPR029039">
    <property type="entry name" value="Flavoprotein-like_sf"/>
</dbReference>
<comment type="similarity">
    <text evidence="6">Belongs to the azoreductase type 1 family.</text>
</comment>
<evidence type="ECO:0000256" key="6">
    <source>
        <dbReference type="HAMAP-Rule" id="MF_01216"/>
    </source>
</evidence>
<dbReference type="SUPFAM" id="SSF52218">
    <property type="entry name" value="Flavoproteins"/>
    <property type="match status" value="1"/>
</dbReference>
<evidence type="ECO:0000313" key="9">
    <source>
        <dbReference type="Proteomes" id="UP000245820"/>
    </source>
</evidence>
<dbReference type="GO" id="GO:0009055">
    <property type="term" value="F:electron transfer activity"/>
    <property type="evidence" value="ECO:0007669"/>
    <property type="project" value="UniProtKB-UniRule"/>
</dbReference>
<dbReference type="GO" id="GO:0016655">
    <property type="term" value="F:oxidoreductase activity, acting on NAD(P)H, quinone or similar compound as acceptor"/>
    <property type="evidence" value="ECO:0007669"/>
    <property type="project" value="InterPro"/>
</dbReference>
<evidence type="ECO:0000313" key="8">
    <source>
        <dbReference type="EMBL" id="AWL05494.1"/>
    </source>
</evidence>
<proteinExistence type="inferred from homology"/>
<gene>
    <name evidence="6" type="primary">azoR</name>
    <name evidence="8" type="ORF">DIR46_14310</name>
</gene>
<dbReference type="HAMAP" id="MF_01216">
    <property type="entry name" value="Azoreductase_type1"/>
    <property type="match status" value="1"/>
</dbReference>
<feature type="binding site" evidence="6">
    <location>
        <position position="9"/>
    </location>
    <ligand>
        <name>FMN</name>
        <dbReference type="ChEBI" id="CHEBI:58210"/>
    </ligand>
</feature>
<dbReference type="KEGG" id="mtim:DIR46_14310"/>
<comment type="function">
    <text evidence="6">Quinone reductase that provides resistance to thiol-specific stress caused by electrophilic quinones.</text>
</comment>
<evidence type="ECO:0000256" key="4">
    <source>
        <dbReference type="ARBA" id="ARBA00023027"/>
    </source>
</evidence>
<dbReference type="RefSeq" id="WP_109345830.1">
    <property type="nucleotide sequence ID" value="NZ_CP029343.1"/>
</dbReference>
<evidence type="ECO:0000256" key="5">
    <source>
        <dbReference type="ARBA" id="ARBA00048542"/>
    </source>
</evidence>
<dbReference type="PANTHER" id="PTHR43741:SF4">
    <property type="entry name" value="FMN-DEPENDENT NADH:QUINONE OXIDOREDUCTASE"/>
    <property type="match status" value="1"/>
</dbReference>
<dbReference type="InterPro" id="IPR023048">
    <property type="entry name" value="NADH:quinone_OxRdtase_FMN_depd"/>
</dbReference>
<comment type="cofactor">
    <cofactor evidence="6">
        <name>FMN</name>
        <dbReference type="ChEBI" id="CHEBI:58210"/>
    </cofactor>
    <text evidence="6">Binds 1 FMN per subunit.</text>
</comment>
<keyword evidence="3 6" id="KW-0560">Oxidoreductase</keyword>
<comment type="catalytic activity">
    <reaction evidence="5">
        <text>N,N-dimethyl-1,4-phenylenediamine + anthranilate + 2 NAD(+) = 2-(4-dimethylaminophenyl)diazenylbenzoate + 2 NADH + 2 H(+)</text>
        <dbReference type="Rhea" id="RHEA:55872"/>
        <dbReference type="ChEBI" id="CHEBI:15378"/>
        <dbReference type="ChEBI" id="CHEBI:15783"/>
        <dbReference type="ChEBI" id="CHEBI:16567"/>
        <dbReference type="ChEBI" id="CHEBI:57540"/>
        <dbReference type="ChEBI" id="CHEBI:57945"/>
        <dbReference type="ChEBI" id="CHEBI:71579"/>
        <dbReference type="EC" id="1.7.1.17"/>
    </reaction>
    <physiologicalReaction direction="right-to-left" evidence="5">
        <dbReference type="Rhea" id="RHEA:55874"/>
    </physiologicalReaction>
</comment>
<organism evidence="8 9">
    <name type="scientific">Massilia oculi</name>
    <dbReference type="NCBI Taxonomy" id="945844"/>
    <lineage>
        <taxon>Bacteria</taxon>
        <taxon>Pseudomonadati</taxon>
        <taxon>Pseudomonadota</taxon>
        <taxon>Betaproteobacteria</taxon>
        <taxon>Burkholderiales</taxon>
        <taxon>Oxalobacteraceae</taxon>
        <taxon>Telluria group</taxon>
        <taxon>Massilia</taxon>
    </lineage>
</organism>
<name>A0A2S2DJI5_9BURK</name>
<comment type="subunit">
    <text evidence="6">Homodimer.</text>
</comment>
<dbReference type="PANTHER" id="PTHR43741">
    <property type="entry name" value="FMN-DEPENDENT NADH-AZOREDUCTASE 1"/>
    <property type="match status" value="1"/>
</dbReference>
<dbReference type="OrthoDB" id="9787136at2"/>
<sequence length="205" mass="21813">MNILHISASPLGPQAASRELSNHVVERLLARHPGASVTVRELAGADDEPALPHIDAGYALALSSAANEPGVDGAQLRSDSLIEELVRADILVIGTPMHNLTVPSTLKSWIDHVVRINRTMRPTPEGKVGNLADRPVYLALASGGIRTGERARQPDFLEPYLRAILAMIGLKDVTVFSAEGLALGAQRAAEGRARAWTQVDGHFGG</sequence>
<protein>
    <recommendedName>
        <fullName evidence="6">FMN dependent NADH:quinone oxidoreductase</fullName>
        <ecNumber evidence="6">1.6.5.-</ecNumber>
    </recommendedName>
    <alternativeName>
        <fullName evidence="6">Azo-dye reductase</fullName>
    </alternativeName>
    <alternativeName>
        <fullName evidence="6">FMN-dependent NADH-azo compound oxidoreductase</fullName>
    </alternativeName>
    <alternativeName>
        <fullName evidence="6">FMN-dependent NADH-azoreductase</fullName>
        <ecNumber evidence="6">1.7.1.17</ecNumber>
    </alternativeName>
</protein>
<feature type="domain" description="Flavodoxin-like fold" evidence="7">
    <location>
        <begin position="1"/>
        <end position="197"/>
    </location>
</feature>
<dbReference type="Proteomes" id="UP000245820">
    <property type="component" value="Chromosome"/>
</dbReference>
<dbReference type="Pfam" id="PF02525">
    <property type="entry name" value="Flavodoxin_2"/>
    <property type="match status" value="1"/>
</dbReference>